<keyword evidence="9 20" id="KW-0132">Cell division</keyword>
<dbReference type="NCBIfam" id="TIGR00179">
    <property type="entry name" value="murB"/>
    <property type="match status" value="1"/>
</dbReference>
<dbReference type="PANTHER" id="PTHR21071">
    <property type="entry name" value="UDP-N-ACETYLENOLPYRUVOYLGLUCOSAMINE REDUCTASE"/>
    <property type="match status" value="1"/>
</dbReference>
<evidence type="ECO:0000256" key="5">
    <source>
        <dbReference type="ARBA" id="ARBA00010485"/>
    </source>
</evidence>
<dbReference type="InterPro" id="IPR011601">
    <property type="entry name" value="MurB_C"/>
</dbReference>
<comment type="pathway">
    <text evidence="4 20">Cell wall biogenesis; peptidoglycan biosynthesis.</text>
</comment>
<dbReference type="Proteomes" id="UP000619761">
    <property type="component" value="Unassembled WGS sequence"/>
</dbReference>
<accession>A0ABQ3B1V7</accession>
<evidence type="ECO:0000256" key="11">
    <source>
        <dbReference type="ARBA" id="ARBA00022827"/>
    </source>
</evidence>
<dbReference type="SUPFAM" id="SSF56176">
    <property type="entry name" value="FAD-binding/transporter-associated domain-like"/>
    <property type="match status" value="1"/>
</dbReference>
<keyword evidence="12 20" id="KW-0521">NADP</keyword>
<keyword evidence="11 20" id="KW-0274">FAD</keyword>
<evidence type="ECO:0000256" key="19">
    <source>
        <dbReference type="ARBA" id="ARBA00048914"/>
    </source>
</evidence>
<keyword evidence="13 20" id="KW-0133">Cell shape</keyword>
<dbReference type="InterPro" id="IPR016167">
    <property type="entry name" value="FAD-bd_PCMH_sub1"/>
</dbReference>
<comment type="function">
    <text evidence="2 20">Cell wall formation.</text>
</comment>
<evidence type="ECO:0000313" key="22">
    <source>
        <dbReference type="EMBL" id="GGY71407.1"/>
    </source>
</evidence>
<evidence type="ECO:0000256" key="8">
    <source>
        <dbReference type="ARBA" id="ARBA00022490"/>
    </source>
</evidence>
<dbReference type="InterPro" id="IPR003170">
    <property type="entry name" value="MurB"/>
</dbReference>
<evidence type="ECO:0000256" key="10">
    <source>
        <dbReference type="ARBA" id="ARBA00022630"/>
    </source>
</evidence>
<evidence type="ECO:0000256" key="14">
    <source>
        <dbReference type="ARBA" id="ARBA00022984"/>
    </source>
</evidence>
<evidence type="ECO:0000259" key="21">
    <source>
        <dbReference type="PROSITE" id="PS51387"/>
    </source>
</evidence>
<evidence type="ECO:0000256" key="3">
    <source>
        <dbReference type="ARBA" id="ARBA00004496"/>
    </source>
</evidence>
<dbReference type="HAMAP" id="MF_00037">
    <property type="entry name" value="MurB"/>
    <property type="match status" value="1"/>
</dbReference>
<evidence type="ECO:0000256" key="6">
    <source>
        <dbReference type="ARBA" id="ARBA00012518"/>
    </source>
</evidence>
<evidence type="ECO:0000256" key="1">
    <source>
        <dbReference type="ARBA" id="ARBA00001974"/>
    </source>
</evidence>
<dbReference type="SUPFAM" id="SSF56194">
    <property type="entry name" value="Uridine diphospho-N-Acetylenolpyruvylglucosamine reductase, MurB, C-terminal domain"/>
    <property type="match status" value="1"/>
</dbReference>
<dbReference type="PROSITE" id="PS51387">
    <property type="entry name" value="FAD_PCMH"/>
    <property type="match status" value="1"/>
</dbReference>
<dbReference type="Pfam" id="PF02873">
    <property type="entry name" value="MurB_C"/>
    <property type="match status" value="1"/>
</dbReference>
<keyword evidence="15 20" id="KW-0560">Oxidoreductase</keyword>
<comment type="similarity">
    <text evidence="5 20">Belongs to the MurB family.</text>
</comment>
<comment type="caution">
    <text evidence="22">The sequence shown here is derived from an EMBL/GenBank/DDBJ whole genome shotgun (WGS) entry which is preliminary data.</text>
</comment>
<dbReference type="Pfam" id="PF01565">
    <property type="entry name" value="FAD_binding_4"/>
    <property type="match status" value="1"/>
</dbReference>
<dbReference type="InterPro" id="IPR036635">
    <property type="entry name" value="MurB_C_sf"/>
</dbReference>
<dbReference type="RefSeq" id="WP_189417245.1">
    <property type="nucleotide sequence ID" value="NZ_BMYZ01000001.1"/>
</dbReference>
<dbReference type="NCBIfam" id="NF010478">
    <property type="entry name" value="PRK13903.1"/>
    <property type="match status" value="1"/>
</dbReference>
<evidence type="ECO:0000256" key="20">
    <source>
        <dbReference type="HAMAP-Rule" id="MF_00037"/>
    </source>
</evidence>
<evidence type="ECO:0000256" key="9">
    <source>
        <dbReference type="ARBA" id="ARBA00022618"/>
    </source>
</evidence>
<dbReference type="InterPro" id="IPR006094">
    <property type="entry name" value="Oxid_FAD_bind_N"/>
</dbReference>
<keyword evidence="16 20" id="KW-0131">Cell cycle</keyword>
<evidence type="ECO:0000256" key="4">
    <source>
        <dbReference type="ARBA" id="ARBA00004752"/>
    </source>
</evidence>
<evidence type="ECO:0000256" key="13">
    <source>
        <dbReference type="ARBA" id="ARBA00022960"/>
    </source>
</evidence>
<feature type="active site" evidence="20">
    <location>
        <position position="165"/>
    </location>
</feature>
<comment type="catalytic activity">
    <reaction evidence="19 20">
        <text>UDP-N-acetyl-alpha-D-muramate + NADP(+) = UDP-N-acetyl-3-O-(1-carboxyvinyl)-alpha-D-glucosamine + NADPH + H(+)</text>
        <dbReference type="Rhea" id="RHEA:12248"/>
        <dbReference type="ChEBI" id="CHEBI:15378"/>
        <dbReference type="ChEBI" id="CHEBI:57783"/>
        <dbReference type="ChEBI" id="CHEBI:58349"/>
        <dbReference type="ChEBI" id="CHEBI:68483"/>
        <dbReference type="ChEBI" id="CHEBI:70757"/>
        <dbReference type="EC" id="1.3.1.98"/>
    </reaction>
</comment>
<dbReference type="Gene3D" id="3.90.78.10">
    <property type="entry name" value="UDP-N-acetylenolpyruvoylglucosamine reductase, C-terminal domain"/>
    <property type="match status" value="1"/>
</dbReference>
<dbReference type="Gene3D" id="3.30.465.10">
    <property type="match status" value="1"/>
</dbReference>
<keyword evidence="14 20" id="KW-0573">Peptidoglycan synthesis</keyword>
<sequence length="339" mass="37717">MPLYLPHFNLQNYNTLASPVCAEFFVAVKDEAELLAALKFAKEKNLPLLVLGGGSNIVLHDDFAGLVIHVQFLGKELVREDENFYYVKAAAGENWSDFVDYCLDEHFYGLENLSLIPGNVGAAPIQNIGAYSVELQDVFSELTALDVKSGLAITFTHEACQFGYRDSVFKNALLDQFIITSVTFKLTKKPNLKIHYPALQSALADENEQDITPELVSQVVCDIRRSKLPDPKQIPNVGSFFKNPVVSLEKLAELQQKYPEIVYYPVDTHQAKLAAGWLIDRAGWKGYVLEAAVHAKQALVLTNPSRLKGSAVLVLAELIKTSVTKEFGVDLEQEPRNYP</sequence>
<dbReference type="EC" id="1.3.1.98" evidence="6 20"/>
<comment type="subcellular location">
    <subcellularLocation>
        <location evidence="3 20">Cytoplasm</location>
    </subcellularLocation>
</comment>
<gene>
    <name evidence="20 22" type="primary">murB</name>
    <name evidence="22" type="ORF">GCM10011613_15180</name>
</gene>
<evidence type="ECO:0000256" key="18">
    <source>
        <dbReference type="ARBA" id="ARBA00031026"/>
    </source>
</evidence>
<keyword evidence="17 20" id="KW-0961">Cell wall biogenesis/degradation</keyword>
<keyword evidence="23" id="KW-1185">Reference proteome</keyword>
<evidence type="ECO:0000313" key="23">
    <source>
        <dbReference type="Proteomes" id="UP000619761"/>
    </source>
</evidence>
<protein>
    <recommendedName>
        <fullName evidence="7 20">UDP-N-acetylenolpyruvoylglucosamine reductase</fullName>
        <ecNumber evidence="6 20">1.3.1.98</ecNumber>
    </recommendedName>
    <alternativeName>
        <fullName evidence="18 20">UDP-N-acetylmuramate dehydrogenase</fullName>
    </alternativeName>
</protein>
<evidence type="ECO:0000256" key="12">
    <source>
        <dbReference type="ARBA" id="ARBA00022857"/>
    </source>
</evidence>
<reference evidence="23" key="1">
    <citation type="journal article" date="2019" name="Int. J. Syst. Evol. Microbiol.">
        <title>The Global Catalogue of Microorganisms (GCM) 10K type strain sequencing project: providing services to taxonomists for standard genome sequencing and annotation.</title>
        <authorList>
            <consortium name="The Broad Institute Genomics Platform"/>
            <consortium name="The Broad Institute Genome Sequencing Center for Infectious Disease"/>
            <person name="Wu L."/>
            <person name="Ma J."/>
        </authorList>
    </citation>
    <scope>NUCLEOTIDE SEQUENCE [LARGE SCALE GENOMIC DNA]</scope>
    <source>
        <strain evidence="23">KCTC 32239</strain>
    </source>
</reference>
<feature type="active site" description="Proton donor" evidence="20">
    <location>
        <position position="239"/>
    </location>
</feature>
<proteinExistence type="inferred from homology"/>
<evidence type="ECO:0000256" key="7">
    <source>
        <dbReference type="ARBA" id="ARBA00015188"/>
    </source>
</evidence>
<evidence type="ECO:0000256" key="15">
    <source>
        <dbReference type="ARBA" id="ARBA00023002"/>
    </source>
</evidence>
<dbReference type="NCBIfam" id="NF000755">
    <property type="entry name" value="PRK00046.1"/>
    <property type="match status" value="1"/>
</dbReference>
<dbReference type="InterPro" id="IPR036318">
    <property type="entry name" value="FAD-bd_PCMH-like_sf"/>
</dbReference>
<keyword evidence="8 20" id="KW-0963">Cytoplasm</keyword>
<feature type="active site" evidence="20">
    <location>
        <position position="334"/>
    </location>
</feature>
<organism evidence="22 23">
    <name type="scientific">Cellvibrio zantedeschiae</name>
    <dbReference type="NCBI Taxonomy" id="1237077"/>
    <lineage>
        <taxon>Bacteria</taxon>
        <taxon>Pseudomonadati</taxon>
        <taxon>Pseudomonadota</taxon>
        <taxon>Gammaproteobacteria</taxon>
        <taxon>Cellvibrionales</taxon>
        <taxon>Cellvibrionaceae</taxon>
        <taxon>Cellvibrio</taxon>
    </lineage>
</organism>
<dbReference type="EMBL" id="BMYZ01000001">
    <property type="protein sequence ID" value="GGY71407.1"/>
    <property type="molecule type" value="Genomic_DNA"/>
</dbReference>
<name>A0ABQ3B1V7_9GAMM</name>
<evidence type="ECO:0000256" key="17">
    <source>
        <dbReference type="ARBA" id="ARBA00023316"/>
    </source>
</evidence>
<comment type="cofactor">
    <cofactor evidence="1 20">
        <name>FAD</name>
        <dbReference type="ChEBI" id="CHEBI:57692"/>
    </cofactor>
</comment>
<evidence type="ECO:0000256" key="16">
    <source>
        <dbReference type="ARBA" id="ARBA00023306"/>
    </source>
</evidence>
<dbReference type="InterPro" id="IPR016169">
    <property type="entry name" value="FAD-bd_PCMH_sub2"/>
</dbReference>
<dbReference type="Gene3D" id="3.30.43.10">
    <property type="entry name" value="Uridine Diphospho-n-acetylenolpyruvylglucosamine Reductase, domain 2"/>
    <property type="match status" value="1"/>
</dbReference>
<keyword evidence="10 20" id="KW-0285">Flavoprotein</keyword>
<evidence type="ECO:0000256" key="2">
    <source>
        <dbReference type="ARBA" id="ARBA00003921"/>
    </source>
</evidence>
<dbReference type="InterPro" id="IPR016166">
    <property type="entry name" value="FAD-bd_PCMH"/>
</dbReference>
<dbReference type="PANTHER" id="PTHR21071:SF4">
    <property type="entry name" value="UDP-N-ACETYLENOLPYRUVOYLGLUCOSAMINE REDUCTASE"/>
    <property type="match status" value="1"/>
</dbReference>
<feature type="domain" description="FAD-binding PCMH-type" evidence="21">
    <location>
        <begin position="17"/>
        <end position="189"/>
    </location>
</feature>